<dbReference type="EMBL" id="LJGT01000038">
    <property type="protein sequence ID" value="OEU90534.1"/>
    <property type="molecule type" value="Genomic_DNA"/>
</dbReference>
<evidence type="ECO:0000313" key="1">
    <source>
        <dbReference type="EMBL" id="OEU90534.1"/>
    </source>
</evidence>
<dbReference type="PATRIC" id="fig|933944.5.peg.5882"/>
<comment type="caution">
    <text evidence="1">The sequence shown here is derived from an EMBL/GenBank/DDBJ whole genome shotgun (WGS) entry which is preliminary data.</text>
</comment>
<dbReference type="Proteomes" id="UP000176087">
    <property type="component" value="Unassembled WGS sequence"/>
</dbReference>
<proteinExistence type="predicted"/>
<sequence>MSTPTRSELARSNTYLRRQLAALRHDHTELLGASRAAVVAHYDGHALPLSVLIDTLDQLGQLPEYEPQLAEELLTGPLPLAGRRIA</sequence>
<dbReference type="OrthoDB" id="4267607at2"/>
<reference evidence="1 2" key="1">
    <citation type="journal article" date="2016" name="Front. Microbiol.">
        <title>Comparative Genomics Analysis of Streptomyces Species Reveals Their Adaptation to the Marine Environment and Their Diversity at the Genomic Level.</title>
        <authorList>
            <person name="Tian X."/>
            <person name="Zhang Z."/>
            <person name="Yang T."/>
            <person name="Chen M."/>
            <person name="Li J."/>
            <person name="Chen F."/>
            <person name="Yang J."/>
            <person name="Li W."/>
            <person name="Zhang B."/>
            <person name="Zhang Z."/>
            <person name="Wu J."/>
            <person name="Zhang C."/>
            <person name="Long L."/>
            <person name="Xiao J."/>
        </authorList>
    </citation>
    <scope>NUCLEOTIDE SEQUENCE [LARGE SCALE GENOMIC DNA]</scope>
    <source>
        <strain evidence="1 2">SCSIO 10390</strain>
    </source>
</reference>
<keyword evidence="2" id="KW-1185">Reference proteome</keyword>
<protein>
    <submittedName>
        <fullName evidence="1">Uncharacterized protein</fullName>
    </submittedName>
</protein>
<dbReference type="STRING" id="933944.AN215_14030"/>
<evidence type="ECO:0000313" key="2">
    <source>
        <dbReference type="Proteomes" id="UP000176087"/>
    </source>
</evidence>
<dbReference type="AlphaFoldDB" id="A0A1E7JQL5"/>
<gene>
    <name evidence="1" type="ORF">AN215_14030</name>
</gene>
<name>A0A1E7JQL5_9ACTN</name>
<accession>A0A1E7JQL5</accession>
<organism evidence="1 2">
    <name type="scientific">Streptomyces abyssalis</name>
    <dbReference type="NCBI Taxonomy" id="933944"/>
    <lineage>
        <taxon>Bacteria</taxon>
        <taxon>Bacillati</taxon>
        <taxon>Actinomycetota</taxon>
        <taxon>Actinomycetes</taxon>
        <taxon>Kitasatosporales</taxon>
        <taxon>Streptomycetaceae</taxon>
        <taxon>Streptomyces</taxon>
    </lineage>
</organism>
<dbReference type="RefSeq" id="WP_070009405.1">
    <property type="nucleotide sequence ID" value="NZ_LJGS01000036.1"/>
</dbReference>